<dbReference type="RefSeq" id="XP_024737285.1">
    <property type="nucleotide sequence ID" value="XM_024880158.1"/>
</dbReference>
<feature type="region of interest" description="Disordered" evidence="1">
    <location>
        <begin position="107"/>
        <end position="134"/>
    </location>
</feature>
<feature type="region of interest" description="Disordered" evidence="1">
    <location>
        <begin position="1"/>
        <end position="22"/>
    </location>
</feature>
<dbReference type="Proteomes" id="UP000235371">
    <property type="component" value="Unassembled WGS sequence"/>
</dbReference>
<keyword evidence="3" id="KW-1185">Reference proteome</keyword>
<organism evidence="2 3">
    <name type="scientific">Hyaloscypha bicolor E</name>
    <dbReference type="NCBI Taxonomy" id="1095630"/>
    <lineage>
        <taxon>Eukaryota</taxon>
        <taxon>Fungi</taxon>
        <taxon>Dikarya</taxon>
        <taxon>Ascomycota</taxon>
        <taxon>Pezizomycotina</taxon>
        <taxon>Leotiomycetes</taxon>
        <taxon>Helotiales</taxon>
        <taxon>Hyaloscyphaceae</taxon>
        <taxon>Hyaloscypha</taxon>
        <taxon>Hyaloscypha bicolor</taxon>
    </lineage>
</organism>
<evidence type="ECO:0000313" key="3">
    <source>
        <dbReference type="Proteomes" id="UP000235371"/>
    </source>
</evidence>
<sequence>MDDAADPLRQLSSQPSSVQPSTMRTLIFPGPESVRPVFCCTSVIPKDPNYACKLGTTTSILQWGRLYNFLDYCADYSQGNCVPVFENLTWPARAEYLVKVLRYHSDEAPKSPPTSSHRKKRRFALRSDRKGKEEEKEVAQVVKWQQAAPGRYFVEMKHEKRRRWPDHAFDEVLVTEEVGGIPECFEKVEEVTMEAVCPVHSGVKWVCEFWAKTE</sequence>
<gene>
    <name evidence="2" type="ORF">K444DRAFT_612557</name>
</gene>
<protein>
    <submittedName>
        <fullName evidence="2">Uncharacterized protein</fullName>
    </submittedName>
</protein>
<feature type="compositionally biased region" description="Low complexity" evidence="1">
    <location>
        <begin position="7"/>
        <end position="21"/>
    </location>
</feature>
<evidence type="ECO:0000256" key="1">
    <source>
        <dbReference type="SAM" id="MobiDB-lite"/>
    </source>
</evidence>
<evidence type="ECO:0000313" key="2">
    <source>
        <dbReference type="EMBL" id="PMD60381.1"/>
    </source>
</evidence>
<accession>A0A2J6TBI9</accession>
<dbReference type="OrthoDB" id="3556979at2759"/>
<dbReference type="AlphaFoldDB" id="A0A2J6TBI9"/>
<dbReference type="GeneID" id="36588235"/>
<dbReference type="InParanoid" id="A0A2J6TBI9"/>
<proteinExistence type="predicted"/>
<feature type="compositionally biased region" description="Basic and acidic residues" evidence="1">
    <location>
        <begin position="125"/>
        <end position="134"/>
    </location>
</feature>
<name>A0A2J6TBI9_9HELO</name>
<reference evidence="2 3" key="1">
    <citation type="submission" date="2016-04" db="EMBL/GenBank/DDBJ databases">
        <title>A degradative enzymes factory behind the ericoid mycorrhizal symbiosis.</title>
        <authorList>
            <consortium name="DOE Joint Genome Institute"/>
            <person name="Martino E."/>
            <person name="Morin E."/>
            <person name="Grelet G."/>
            <person name="Kuo A."/>
            <person name="Kohler A."/>
            <person name="Daghino S."/>
            <person name="Barry K."/>
            <person name="Choi C."/>
            <person name="Cichocki N."/>
            <person name="Clum A."/>
            <person name="Copeland A."/>
            <person name="Hainaut M."/>
            <person name="Haridas S."/>
            <person name="Labutti K."/>
            <person name="Lindquist E."/>
            <person name="Lipzen A."/>
            <person name="Khouja H.-R."/>
            <person name="Murat C."/>
            <person name="Ohm R."/>
            <person name="Olson A."/>
            <person name="Spatafora J."/>
            <person name="Veneault-Fourrey C."/>
            <person name="Henrissat B."/>
            <person name="Grigoriev I."/>
            <person name="Martin F."/>
            <person name="Perotto S."/>
        </authorList>
    </citation>
    <scope>NUCLEOTIDE SEQUENCE [LARGE SCALE GENOMIC DNA]</scope>
    <source>
        <strain evidence="2 3">E</strain>
    </source>
</reference>
<dbReference type="EMBL" id="KZ613790">
    <property type="protein sequence ID" value="PMD60381.1"/>
    <property type="molecule type" value="Genomic_DNA"/>
</dbReference>